<dbReference type="InterPro" id="IPR051677">
    <property type="entry name" value="AfsR-DnrI-RedD_regulator"/>
</dbReference>
<dbReference type="AlphaFoldDB" id="A0A5B2XNJ9"/>
<dbReference type="Gene3D" id="1.10.10.10">
    <property type="entry name" value="Winged helix-like DNA-binding domain superfamily/Winged helix DNA-binding domain"/>
    <property type="match status" value="2"/>
</dbReference>
<dbReference type="CDD" id="cd15831">
    <property type="entry name" value="BTAD"/>
    <property type="match status" value="1"/>
</dbReference>
<evidence type="ECO:0000256" key="4">
    <source>
        <dbReference type="ARBA" id="ARBA00023163"/>
    </source>
</evidence>
<dbReference type="PRINTS" id="PR00038">
    <property type="entry name" value="HTHLUXR"/>
</dbReference>
<comment type="similarity">
    <text evidence="1">Belongs to the AfsR/DnrI/RedD regulatory family.</text>
</comment>
<dbReference type="CDD" id="cd06170">
    <property type="entry name" value="LuxR_C_like"/>
    <property type="match status" value="1"/>
</dbReference>
<keyword evidence="9" id="KW-1185">Reference proteome</keyword>
<dbReference type="SMART" id="SM00862">
    <property type="entry name" value="Trans_reg_C"/>
    <property type="match status" value="1"/>
</dbReference>
<dbReference type="PROSITE" id="PS50043">
    <property type="entry name" value="HTH_LUXR_2"/>
    <property type="match status" value="1"/>
</dbReference>
<keyword evidence="4" id="KW-0804">Transcription</keyword>
<feature type="DNA-binding region" description="OmpR/PhoB-type" evidence="5">
    <location>
        <begin position="112"/>
        <end position="213"/>
    </location>
</feature>
<sequence>MLTVREHEVLRVVGRGLTNSEIAARLGISDVAVASHTARILTKLGLRDRAAAIVYAFDHGIVIPGQWPAPVGKGQAVWAEKPAGQALRMTFREPALPPVASSVVSVSVPAQAPAPVKGPRLRLSVLGQLRAWCDDEPLDLGPVRQQALLAALALRPDVTVSQRELLDGVWGLESPVGNVVPVYVYRLRKCLKLGDSRPDSVISRDRCGYRFVGAGMSLDSTRMEEIVAESDRVQRSGDLAEAVAGYARALDLFQGEPLATLPGPFAELERLRLTERRMALSLRKLSWQLRLGRHAEAVGELWALVPEHPHSEPLAVLLMHAMYRSGRRADALAVYTQTRRRLIDDLGMEPGSVLRRAQQAVLRGDDTLFGDE</sequence>
<dbReference type="InterPro" id="IPR016032">
    <property type="entry name" value="Sig_transdc_resp-reg_C-effctor"/>
</dbReference>
<gene>
    <name evidence="8" type="ORF">F0L68_05865</name>
</gene>
<dbReference type="GO" id="GO:0000160">
    <property type="term" value="P:phosphorelay signal transduction system"/>
    <property type="evidence" value="ECO:0007669"/>
    <property type="project" value="InterPro"/>
</dbReference>
<dbReference type="Proteomes" id="UP000323454">
    <property type="component" value="Unassembled WGS sequence"/>
</dbReference>
<dbReference type="Gene3D" id="1.25.40.10">
    <property type="entry name" value="Tetratricopeptide repeat domain"/>
    <property type="match status" value="1"/>
</dbReference>
<dbReference type="GO" id="GO:0006355">
    <property type="term" value="P:regulation of DNA-templated transcription"/>
    <property type="evidence" value="ECO:0007669"/>
    <property type="project" value="InterPro"/>
</dbReference>
<dbReference type="InterPro" id="IPR011990">
    <property type="entry name" value="TPR-like_helical_dom_sf"/>
</dbReference>
<evidence type="ECO:0000256" key="3">
    <source>
        <dbReference type="ARBA" id="ARBA00023125"/>
    </source>
</evidence>
<evidence type="ECO:0000256" key="5">
    <source>
        <dbReference type="PROSITE-ProRule" id="PRU01091"/>
    </source>
</evidence>
<dbReference type="InterPro" id="IPR001867">
    <property type="entry name" value="OmpR/PhoB-type_DNA-bd"/>
</dbReference>
<dbReference type="Pfam" id="PF03704">
    <property type="entry name" value="BTAD"/>
    <property type="match status" value="1"/>
</dbReference>
<evidence type="ECO:0000259" key="6">
    <source>
        <dbReference type="PROSITE" id="PS50043"/>
    </source>
</evidence>
<reference evidence="8 9" key="2">
    <citation type="submission" date="2019-09" db="EMBL/GenBank/DDBJ databases">
        <authorList>
            <person name="Jin C."/>
        </authorList>
    </citation>
    <scope>NUCLEOTIDE SEQUENCE [LARGE SCALE GENOMIC DNA]</scope>
    <source>
        <strain evidence="8 9">AN110305</strain>
    </source>
</reference>
<dbReference type="InterPro" id="IPR036388">
    <property type="entry name" value="WH-like_DNA-bd_sf"/>
</dbReference>
<name>A0A5B2XNJ9_9PSEU</name>
<dbReference type="PROSITE" id="PS51755">
    <property type="entry name" value="OMPR_PHOB"/>
    <property type="match status" value="1"/>
</dbReference>
<keyword evidence="2" id="KW-0805">Transcription regulation</keyword>
<dbReference type="OrthoDB" id="4336084at2"/>
<proteinExistence type="inferred from homology"/>
<dbReference type="PANTHER" id="PTHR35807:SF1">
    <property type="entry name" value="TRANSCRIPTIONAL REGULATOR REDD"/>
    <property type="match status" value="1"/>
</dbReference>
<evidence type="ECO:0000313" key="8">
    <source>
        <dbReference type="EMBL" id="KAA2264933.1"/>
    </source>
</evidence>
<keyword evidence="3 5" id="KW-0238">DNA-binding</keyword>
<dbReference type="SUPFAM" id="SSF48452">
    <property type="entry name" value="TPR-like"/>
    <property type="match status" value="1"/>
</dbReference>
<reference evidence="8 9" key="1">
    <citation type="submission" date="2019-09" db="EMBL/GenBank/DDBJ databases">
        <title>Goodfellowia gen. nov., a new genus of the Pseudonocardineae related to Actinoalloteichus, containing Goodfellowia coeruleoviolacea gen. nov., comb. nov. gen. nov., comb. nov.</title>
        <authorList>
            <person name="Labeda D."/>
        </authorList>
    </citation>
    <scope>NUCLEOTIDE SEQUENCE [LARGE SCALE GENOMIC DNA]</scope>
    <source>
        <strain evidence="8 9">AN110305</strain>
    </source>
</reference>
<feature type="domain" description="HTH luxR-type" evidence="6">
    <location>
        <begin position="1"/>
        <end position="60"/>
    </location>
</feature>
<dbReference type="PANTHER" id="PTHR35807">
    <property type="entry name" value="TRANSCRIPTIONAL REGULATOR REDD-RELATED"/>
    <property type="match status" value="1"/>
</dbReference>
<accession>A0A5B2XNJ9</accession>
<organism evidence="8 9">
    <name type="scientific">Solihabitans fulvus</name>
    <dbReference type="NCBI Taxonomy" id="1892852"/>
    <lineage>
        <taxon>Bacteria</taxon>
        <taxon>Bacillati</taxon>
        <taxon>Actinomycetota</taxon>
        <taxon>Actinomycetes</taxon>
        <taxon>Pseudonocardiales</taxon>
        <taxon>Pseudonocardiaceae</taxon>
        <taxon>Solihabitans</taxon>
    </lineage>
</organism>
<dbReference type="Pfam" id="PF00486">
    <property type="entry name" value="Trans_reg_C"/>
    <property type="match status" value="1"/>
</dbReference>
<dbReference type="EMBL" id="VUOB01000010">
    <property type="protein sequence ID" value="KAA2264933.1"/>
    <property type="molecule type" value="Genomic_DNA"/>
</dbReference>
<dbReference type="InterPro" id="IPR000792">
    <property type="entry name" value="Tscrpt_reg_LuxR_C"/>
</dbReference>
<dbReference type="SUPFAM" id="SSF46894">
    <property type="entry name" value="C-terminal effector domain of the bipartite response regulators"/>
    <property type="match status" value="2"/>
</dbReference>
<evidence type="ECO:0000259" key="7">
    <source>
        <dbReference type="PROSITE" id="PS51755"/>
    </source>
</evidence>
<dbReference type="InterPro" id="IPR005158">
    <property type="entry name" value="BTAD"/>
</dbReference>
<comment type="caution">
    <text evidence="8">The sequence shown here is derived from an EMBL/GenBank/DDBJ whole genome shotgun (WGS) entry which is preliminary data.</text>
</comment>
<dbReference type="SMART" id="SM01043">
    <property type="entry name" value="BTAD"/>
    <property type="match status" value="1"/>
</dbReference>
<dbReference type="SMART" id="SM00421">
    <property type="entry name" value="HTH_LUXR"/>
    <property type="match status" value="1"/>
</dbReference>
<evidence type="ECO:0000256" key="1">
    <source>
        <dbReference type="ARBA" id="ARBA00005820"/>
    </source>
</evidence>
<protein>
    <submittedName>
        <fullName evidence="8">Transcriptional regulator</fullName>
    </submittedName>
</protein>
<evidence type="ECO:0000256" key="2">
    <source>
        <dbReference type="ARBA" id="ARBA00023015"/>
    </source>
</evidence>
<dbReference type="GO" id="GO:0003677">
    <property type="term" value="F:DNA binding"/>
    <property type="evidence" value="ECO:0007669"/>
    <property type="project" value="UniProtKB-UniRule"/>
</dbReference>
<evidence type="ECO:0000313" key="9">
    <source>
        <dbReference type="Proteomes" id="UP000323454"/>
    </source>
</evidence>
<feature type="domain" description="OmpR/PhoB-type" evidence="7">
    <location>
        <begin position="112"/>
        <end position="213"/>
    </location>
</feature>
<dbReference type="Pfam" id="PF00196">
    <property type="entry name" value="GerE"/>
    <property type="match status" value="1"/>
</dbReference>